<evidence type="ECO:0000313" key="2">
    <source>
        <dbReference type="Proteomes" id="UP001319180"/>
    </source>
</evidence>
<dbReference type="RefSeq" id="WP_254091896.1">
    <property type="nucleotide sequence ID" value="NZ_JAHESC010000029.1"/>
</dbReference>
<comment type="caution">
    <text evidence="1">The sequence shown here is derived from an EMBL/GenBank/DDBJ whole genome shotgun (WGS) entry which is preliminary data.</text>
</comment>
<protein>
    <submittedName>
        <fullName evidence="1">Uncharacterized protein</fullName>
    </submittedName>
</protein>
<reference evidence="1 2" key="1">
    <citation type="submission" date="2021-05" db="EMBL/GenBank/DDBJ databases">
        <title>A Polyphasic approach of four new species of the genus Ohtaekwangia: Ohtaekwangia histidinii sp. nov., Ohtaekwangia cretensis sp. nov., Ohtaekwangia indiensis sp. nov., Ohtaekwangia reichenbachii sp. nov. from diverse environment.</title>
        <authorList>
            <person name="Octaviana S."/>
        </authorList>
    </citation>
    <scope>NUCLEOTIDE SEQUENCE [LARGE SCALE GENOMIC DNA]</scope>
    <source>
        <strain evidence="1 2">PWU37</strain>
    </source>
</reference>
<organism evidence="1 2">
    <name type="scientific">Dawidia soli</name>
    <dbReference type="NCBI Taxonomy" id="2782352"/>
    <lineage>
        <taxon>Bacteria</taxon>
        <taxon>Pseudomonadati</taxon>
        <taxon>Bacteroidota</taxon>
        <taxon>Cytophagia</taxon>
        <taxon>Cytophagales</taxon>
        <taxon>Chryseotaleaceae</taxon>
        <taxon>Dawidia</taxon>
    </lineage>
</organism>
<dbReference type="AlphaFoldDB" id="A0AAP2GEU0"/>
<accession>A0AAP2GEU0</accession>
<keyword evidence="2" id="KW-1185">Reference proteome</keyword>
<gene>
    <name evidence="1" type="ORF">KK078_19015</name>
</gene>
<dbReference type="Proteomes" id="UP001319180">
    <property type="component" value="Unassembled WGS sequence"/>
</dbReference>
<evidence type="ECO:0000313" key="1">
    <source>
        <dbReference type="EMBL" id="MBT1688669.1"/>
    </source>
</evidence>
<sequence length="82" mass="9197">MEKKSGQTSQGRDITLADVIIRTDLRPGDMGFVIHRHGKLYQEEYGYGAAFEAYVSAGFYEFYENYDPRIDRGGYASTATGS</sequence>
<name>A0AAP2GEU0_9BACT</name>
<dbReference type="EMBL" id="JAHESC010000029">
    <property type="protein sequence ID" value="MBT1688669.1"/>
    <property type="molecule type" value="Genomic_DNA"/>
</dbReference>
<proteinExistence type="predicted"/>